<name>A0A319EH77_9EURO</name>
<dbReference type="AlphaFoldDB" id="A0A319EH77"/>
<organism evidence="3 4">
    <name type="scientific">Aspergillus ellipticus CBS 707.79</name>
    <dbReference type="NCBI Taxonomy" id="1448320"/>
    <lineage>
        <taxon>Eukaryota</taxon>
        <taxon>Fungi</taxon>
        <taxon>Dikarya</taxon>
        <taxon>Ascomycota</taxon>
        <taxon>Pezizomycotina</taxon>
        <taxon>Eurotiomycetes</taxon>
        <taxon>Eurotiomycetidae</taxon>
        <taxon>Eurotiales</taxon>
        <taxon>Aspergillaceae</taxon>
        <taxon>Aspergillus</taxon>
        <taxon>Aspergillus subgen. Circumdati</taxon>
    </lineage>
</organism>
<dbReference type="OrthoDB" id="4504024at2759"/>
<evidence type="ECO:0000313" key="3">
    <source>
        <dbReference type="EMBL" id="PYH90302.1"/>
    </source>
</evidence>
<sequence length="202" mass="21552">MPCFTKSSMVCLLACLTISSIVEAYPVTAPEKARPTGLLSPRREVPNSNSGDLIGGLLDTIGLSDLDKLNHWKSDNEDSGSDAQPEVIDDSQSATPTQTENNNANNKEGDVQTSSGNQPARRPFFHSQPSVQPQASPTSSAVSAAKSTPSTKTNKTNQTNQTNQKAAQSPVQNTGSWLLDLMKSIQHTVSVALNSKDEQTLN</sequence>
<feature type="compositionally biased region" description="Low complexity" evidence="1">
    <location>
        <begin position="132"/>
        <end position="169"/>
    </location>
</feature>
<protein>
    <submittedName>
        <fullName evidence="3">Uncharacterized protein</fullName>
    </submittedName>
</protein>
<feature type="signal peptide" evidence="2">
    <location>
        <begin position="1"/>
        <end position="24"/>
    </location>
</feature>
<feature type="region of interest" description="Disordered" evidence="1">
    <location>
        <begin position="32"/>
        <end position="52"/>
    </location>
</feature>
<dbReference type="VEuPathDB" id="FungiDB:BO71DRAFT_412695"/>
<proteinExistence type="predicted"/>
<evidence type="ECO:0000256" key="2">
    <source>
        <dbReference type="SAM" id="SignalP"/>
    </source>
</evidence>
<feature type="region of interest" description="Disordered" evidence="1">
    <location>
        <begin position="72"/>
        <end position="171"/>
    </location>
</feature>
<keyword evidence="4" id="KW-1185">Reference proteome</keyword>
<feature type="compositionally biased region" description="Polar residues" evidence="1">
    <location>
        <begin position="90"/>
        <end position="118"/>
    </location>
</feature>
<keyword evidence="2" id="KW-0732">Signal</keyword>
<evidence type="ECO:0000256" key="1">
    <source>
        <dbReference type="SAM" id="MobiDB-lite"/>
    </source>
</evidence>
<evidence type="ECO:0000313" key="4">
    <source>
        <dbReference type="Proteomes" id="UP000247810"/>
    </source>
</evidence>
<reference evidence="3 4" key="1">
    <citation type="submission" date="2018-02" db="EMBL/GenBank/DDBJ databases">
        <title>The genomes of Aspergillus section Nigri reveals drivers in fungal speciation.</title>
        <authorList>
            <consortium name="DOE Joint Genome Institute"/>
            <person name="Vesth T.C."/>
            <person name="Nybo J."/>
            <person name="Theobald S."/>
            <person name="Brandl J."/>
            <person name="Frisvad J.C."/>
            <person name="Nielsen K.F."/>
            <person name="Lyhne E.K."/>
            <person name="Kogle M.E."/>
            <person name="Kuo A."/>
            <person name="Riley R."/>
            <person name="Clum A."/>
            <person name="Nolan M."/>
            <person name="Lipzen A."/>
            <person name="Salamov A."/>
            <person name="Henrissat B."/>
            <person name="Wiebenga A."/>
            <person name="De vries R.P."/>
            <person name="Grigoriev I.V."/>
            <person name="Mortensen U.H."/>
            <person name="Andersen M.R."/>
            <person name="Baker S.E."/>
        </authorList>
    </citation>
    <scope>NUCLEOTIDE SEQUENCE [LARGE SCALE GENOMIC DNA]</scope>
    <source>
        <strain evidence="3 4">CBS 707.79</strain>
    </source>
</reference>
<gene>
    <name evidence="3" type="ORF">BO71DRAFT_412695</name>
</gene>
<dbReference type="Proteomes" id="UP000247810">
    <property type="component" value="Unassembled WGS sequence"/>
</dbReference>
<accession>A0A319EH77</accession>
<feature type="chain" id="PRO_5016353385" evidence="2">
    <location>
        <begin position="25"/>
        <end position="202"/>
    </location>
</feature>
<dbReference type="EMBL" id="KZ825988">
    <property type="protein sequence ID" value="PYH90302.1"/>
    <property type="molecule type" value="Genomic_DNA"/>
</dbReference>